<comment type="function">
    <text evidence="1 10">Controls the rotational direction of flagella during chemotaxis.</text>
</comment>
<keyword evidence="4 10" id="KW-1003">Cell membrane</keyword>
<dbReference type="GO" id="GO:0009425">
    <property type="term" value="C:bacterial-type flagellum basal body"/>
    <property type="evidence" value="ECO:0007669"/>
    <property type="project" value="InterPro"/>
</dbReference>
<gene>
    <name evidence="11" type="ORF">G4V39_10330</name>
</gene>
<keyword evidence="11" id="KW-0966">Cell projection</keyword>
<evidence type="ECO:0000256" key="10">
    <source>
        <dbReference type="RuleBase" id="RU364125"/>
    </source>
</evidence>
<dbReference type="PANTHER" id="PTHR35091">
    <property type="entry name" value="FLAGELLAR PROTEIN FLIL"/>
    <property type="match status" value="1"/>
</dbReference>
<evidence type="ECO:0000256" key="2">
    <source>
        <dbReference type="ARBA" id="ARBA00004162"/>
    </source>
</evidence>
<dbReference type="AlphaFoldDB" id="A0A6G7PYM2"/>
<evidence type="ECO:0000256" key="3">
    <source>
        <dbReference type="ARBA" id="ARBA00008281"/>
    </source>
</evidence>
<dbReference type="Pfam" id="PF03748">
    <property type="entry name" value="FliL"/>
    <property type="match status" value="1"/>
</dbReference>
<organism evidence="11 12">
    <name type="scientific">Thermosulfuriphilus ammonigenes</name>
    <dbReference type="NCBI Taxonomy" id="1936021"/>
    <lineage>
        <taxon>Bacteria</taxon>
        <taxon>Pseudomonadati</taxon>
        <taxon>Thermodesulfobacteriota</taxon>
        <taxon>Thermodesulfobacteria</taxon>
        <taxon>Thermodesulfobacteriales</taxon>
        <taxon>Thermodesulfobacteriaceae</taxon>
        <taxon>Thermosulfuriphilus</taxon>
    </lineage>
</organism>
<dbReference type="GO" id="GO:0006935">
    <property type="term" value="P:chemotaxis"/>
    <property type="evidence" value="ECO:0007669"/>
    <property type="project" value="UniProtKB-KW"/>
</dbReference>
<evidence type="ECO:0000256" key="7">
    <source>
        <dbReference type="ARBA" id="ARBA00022779"/>
    </source>
</evidence>
<evidence type="ECO:0000256" key="1">
    <source>
        <dbReference type="ARBA" id="ARBA00002254"/>
    </source>
</evidence>
<dbReference type="PANTHER" id="PTHR35091:SF2">
    <property type="entry name" value="FLAGELLAR PROTEIN FLIL"/>
    <property type="match status" value="1"/>
</dbReference>
<evidence type="ECO:0000256" key="5">
    <source>
        <dbReference type="ARBA" id="ARBA00022500"/>
    </source>
</evidence>
<name>A0A6G7PYM2_9BACT</name>
<evidence type="ECO:0000256" key="8">
    <source>
        <dbReference type="ARBA" id="ARBA00022989"/>
    </source>
</evidence>
<evidence type="ECO:0000256" key="9">
    <source>
        <dbReference type="ARBA" id="ARBA00023136"/>
    </source>
</evidence>
<keyword evidence="9 10" id="KW-0472">Membrane</keyword>
<dbReference type="EMBL" id="CP048877">
    <property type="protein sequence ID" value="QIJ72646.1"/>
    <property type="molecule type" value="Genomic_DNA"/>
</dbReference>
<keyword evidence="5 10" id="KW-0145">Chemotaxis</keyword>
<dbReference type="InterPro" id="IPR005503">
    <property type="entry name" value="FliL"/>
</dbReference>
<evidence type="ECO:0000313" key="12">
    <source>
        <dbReference type="Proteomes" id="UP000502179"/>
    </source>
</evidence>
<keyword evidence="7 10" id="KW-0283">Flagellar rotation</keyword>
<keyword evidence="6 10" id="KW-0812">Transmembrane</keyword>
<comment type="similarity">
    <text evidence="3 10">Belongs to the FliL family.</text>
</comment>
<feature type="transmembrane region" description="Helical" evidence="10">
    <location>
        <begin position="16"/>
        <end position="38"/>
    </location>
</feature>
<protein>
    <recommendedName>
        <fullName evidence="10">Flagellar protein FliL</fullName>
    </recommendedName>
</protein>
<dbReference type="Proteomes" id="UP000502179">
    <property type="component" value="Chromosome"/>
</dbReference>
<evidence type="ECO:0000313" key="11">
    <source>
        <dbReference type="EMBL" id="QIJ72646.1"/>
    </source>
</evidence>
<evidence type="ECO:0000256" key="6">
    <source>
        <dbReference type="ARBA" id="ARBA00022692"/>
    </source>
</evidence>
<dbReference type="RefSeq" id="WP_166032862.1">
    <property type="nucleotide sequence ID" value="NZ_CP048877.1"/>
</dbReference>
<keyword evidence="11" id="KW-0969">Cilium</keyword>
<proteinExistence type="inferred from homology"/>
<sequence length="158" mass="17354">MAEKKEKQGKKGGKKLLILIIVAVVVLIGGGAAAYFLFFAKKEPPPEEEVQAPVEEKAEIGPFLPLDPFVVNLAGPGRRYLKVKVTLEMADNAAYDEAQDRIPQVMDAILMVLSSKTPEEVTSVEGKIELRAEMITKLNQVLGPGKVRNVYFSQFVVQ</sequence>
<keyword evidence="12" id="KW-1185">Reference proteome</keyword>
<reference evidence="11 12" key="1">
    <citation type="submission" date="2020-02" db="EMBL/GenBank/DDBJ databases">
        <title>Genome analysis of Thermosulfuriphilus ammonigenes ST65T, an anaerobic thermophilic chemolithoautotrophic bacterium isolated from a deep-sea hydrothermal vent.</title>
        <authorList>
            <person name="Slobodkina G."/>
            <person name="Allioux M."/>
            <person name="Merkel A."/>
            <person name="Alain K."/>
            <person name="Jebbar M."/>
            <person name="Slobodkin A."/>
        </authorList>
    </citation>
    <scope>NUCLEOTIDE SEQUENCE [LARGE SCALE GENOMIC DNA]</scope>
    <source>
        <strain evidence="11 12">ST65</strain>
    </source>
</reference>
<dbReference type="GO" id="GO:0005886">
    <property type="term" value="C:plasma membrane"/>
    <property type="evidence" value="ECO:0007669"/>
    <property type="project" value="UniProtKB-SubCell"/>
</dbReference>
<dbReference type="KEGG" id="tav:G4V39_10330"/>
<accession>A0A6G7PYM2</accession>
<comment type="subcellular location">
    <subcellularLocation>
        <location evidence="2">Cell membrane</location>
        <topology evidence="2">Single-pass membrane protein</topology>
    </subcellularLocation>
</comment>
<dbReference type="GO" id="GO:0071978">
    <property type="term" value="P:bacterial-type flagellum-dependent swarming motility"/>
    <property type="evidence" value="ECO:0007669"/>
    <property type="project" value="TreeGrafter"/>
</dbReference>
<evidence type="ECO:0000256" key="4">
    <source>
        <dbReference type="ARBA" id="ARBA00022475"/>
    </source>
</evidence>
<keyword evidence="8 10" id="KW-1133">Transmembrane helix</keyword>
<keyword evidence="11" id="KW-0282">Flagellum</keyword>